<gene>
    <name evidence="2" type="ORF">FHW37_104506</name>
</gene>
<dbReference type="Proteomes" id="UP000320653">
    <property type="component" value="Unassembled WGS sequence"/>
</dbReference>
<keyword evidence="1" id="KW-1133">Transmembrane helix</keyword>
<feature type="transmembrane region" description="Helical" evidence="1">
    <location>
        <begin position="12"/>
        <end position="28"/>
    </location>
</feature>
<dbReference type="AlphaFoldDB" id="A0A561QS65"/>
<keyword evidence="1" id="KW-0812">Transmembrane</keyword>
<evidence type="ECO:0000313" key="2">
    <source>
        <dbReference type="EMBL" id="TWF53231.1"/>
    </source>
</evidence>
<evidence type="ECO:0000313" key="3">
    <source>
        <dbReference type="Proteomes" id="UP000320653"/>
    </source>
</evidence>
<reference evidence="2 3" key="1">
    <citation type="submission" date="2019-06" db="EMBL/GenBank/DDBJ databases">
        <title>Sorghum-associated microbial communities from plants grown in Nebraska, USA.</title>
        <authorList>
            <person name="Schachtman D."/>
        </authorList>
    </citation>
    <scope>NUCLEOTIDE SEQUENCE [LARGE SCALE GENOMIC DNA]</scope>
    <source>
        <strain evidence="2 3">1225</strain>
    </source>
</reference>
<comment type="caution">
    <text evidence="2">The sequence shown here is derived from an EMBL/GenBank/DDBJ whole genome shotgun (WGS) entry which is preliminary data.</text>
</comment>
<keyword evidence="1" id="KW-0472">Membrane</keyword>
<feature type="transmembrane region" description="Helical" evidence="1">
    <location>
        <begin position="34"/>
        <end position="53"/>
    </location>
</feature>
<organism evidence="2 3">
    <name type="scientific">Neorhizobium alkalisoli</name>
    <dbReference type="NCBI Taxonomy" id="528178"/>
    <lineage>
        <taxon>Bacteria</taxon>
        <taxon>Pseudomonadati</taxon>
        <taxon>Pseudomonadota</taxon>
        <taxon>Alphaproteobacteria</taxon>
        <taxon>Hyphomicrobiales</taxon>
        <taxon>Rhizobiaceae</taxon>
        <taxon>Rhizobium/Agrobacterium group</taxon>
        <taxon>Neorhizobium</taxon>
    </lineage>
</organism>
<name>A0A561QS65_9HYPH</name>
<sequence length="63" mass="7083">MSFLRTITRDRFSYFDTIHITIGGILVWEGHPFWALAIASTLGFVSGVVTEVVSHFSEASHDR</sequence>
<keyword evidence="3" id="KW-1185">Reference proteome</keyword>
<proteinExistence type="predicted"/>
<protein>
    <submittedName>
        <fullName evidence="2">Uncharacterized protein</fullName>
    </submittedName>
</protein>
<dbReference type="EMBL" id="VIWP01000004">
    <property type="protein sequence ID" value="TWF53231.1"/>
    <property type="molecule type" value="Genomic_DNA"/>
</dbReference>
<evidence type="ECO:0000256" key="1">
    <source>
        <dbReference type="SAM" id="Phobius"/>
    </source>
</evidence>
<accession>A0A561QS65</accession>